<dbReference type="Pfam" id="PF17765">
    <property type="entry name" value="MLTR_LBD"/>
    <property type="match status" value="1"/>
</dbReference>
<dbReference type="InterPro" id="IPR001387">
    <property type="entry name" value="Cro/C1-type_HTH"/>
</dbReference>
<protein>
    <submittedName>
        <fullName evidence="2">Helix-turn-helix family protein</fullName>
    </submittedName>
</protein>
<dbReference type="Proteomes" id="UP000006512">
    <property type="component" value="Unassembled WGS sequence"/>
</dbReference>
<dbReference type="RefSeq" id="WP_006271923.1">
    <property type="nucleotide sequence ID" value="NZ_GL883077.1"/>
</dbReference>
<dbReference type="STRING" id="715226.ABI_11790"/>
<dbReference type="InterPro" id="IPR041413">
    <property type="entry name" value="MLTR_LBD"/>
</dbReference>
<gene>
    <name evidence="2" type="ORF">ABI_11790</name>
</gene>
<feature type="domain" description="HTH cro/C1-type" evidence="1">
    <location>
        <begin position="9"/>
        <end position="63"/>
    </location>
</feature>
<evidence type="ECO:0000313" key="2">
    <source>
        <dbReference type="EMBL" id="EGF92742.1"/>
    </source>
</evidence>
<proteinExistence type="predicted"/>
<dbReference type="Gene3D" id="3.30.450.180">
    <property type="match status" value="1"/>
</dbReference>
<dbReference type="Pfam" id="PF13560">
    <property type="entry name" value="HTH_31"/>
    <property type="match status" value="1"/>
</dbReference>
<dbReference type="GO" id="GO:0003677">
    <property type="term" value="F:DNA binding"/>
    <property type="evidence" value="ECO:0007669"/>
    <property type="project" value="InterPro"/>
</dbReference>
<organism evidence="2 3">
    <name type="scientific">Asticcacaulis biprosthecium C19</name>
    <dbReference type="NCBI Taxonomy" id="715226"/>
    <lineage>
        <taxon>Bacteria</taxon>
        <taxon>Pseudomonadati</taxon>
        <taxon>Pseudomonadota</taxon>
        <taxon>Alphaproteobacteria</taxon>
        <taxon>Caulobacterales</taxon>
        <taxon>Caulobacteraceae</taxon>
        <taxon>Asticcacaulis</taxon>
    </lineage>
</organism>
<dbReference type="PANTHER" id="PTHR35010:SF4">
    <property type="entry name" value="BLL5781 PROTEIN"/>
    <property type="match status" value="1"/>
</dbReference>
<accession>F4QHK5</accession>
<dbReference type="PROSITE" id="PS50943">
    <property type="entry name" value="HTH_CROC1"/>
    <property type="match status" value="1"/>
</dbReference>
<name>F4QHK5_9CAUL</name>
<dbReference type="InterPro" id="IPR010982">
    <property type="entry name" value="Lambda_DNA-bd_dom_sf"/>
</dbReference>
<keyword evidence="3" id="KW-1185">Reference proteome</keyword>
<sequence>MTPAFGEHLKHWRARRRISQLDLALDAGISQKHLSFVETGRSVPSRDMVIRLAEVLDMPLRERNRLLHNAGYAPMYLARPLDDPSLKSARAAIDQLLTAHEPYPAIAIDWHWNLVAGNRSVAPLLAVVADPALLAPPINVLKLSLHPQGLAPFIENLSQWRAHLLIRLRQQIHTTADPAMACLLTELEALPVPENIGAHGDFGDVFVPLILTLPVGRLSLFSTTTVFGAPFDVTLSELAIEAFFPADTATQTLLQGLAIAP</sequence>
<dbReference type="AlphaFoldDB" id="F4QHK5"/>
<dbReference type="Gene3D" id="1.10.260.40">
    <property type="entry name" value="lambda repressor-like DNA-binding domains"/>
    <property type="match status" value="1"/>
</dbReference>
<evidence type="ECO:0000313" key="3">
    <source>
        <dbReference type="Proteomes" id="UP000006512"/>
    </source>
</evidence>
<dbReference type="SUPFAM" id="SSF47413">
    <property type="entry name" value="lambda repressor-like DNA-binding domains"/>
    <property type="match status" value="1"/>
</dbReference>
<dbReference type="HOGENOM" id="CLU_083309_0_0_5"/>
<dbReference type="OrthoDB" id="9785973at2"/>
<dbReference type="EMBL" id="GL883077">
    <property type="protein sequence ID" value="EGF92742.1"/>
    <property type="molecule type" value="Genomic_DNA"/>
</dbReference>
<dbReference type="CDD" id="cd00093">
    <property type="entry name" value="HTH_XRE"/>
    <property type="match status" value="1"/>
</dbReference>
<evidence type="ECO:0000259" key="1">
    <source>
        <dbReference type="PROSITE" id="PS50943"/>
    </source>
</evidence>
<dbReference type="PANTHER" id="PTHR35010">
    <property type="entry name" value="BLL4672 PROTEIN-RELATED"/>
    <property type="match status" value="1"/>
</dbReference>
<dbReference type="SMART" id="SM00530">
    <property type="entry name" value="HTH_XRE"/>
    <property type="match status" value="1"/>
</dbReference>
<reference evidence="3" key="1">
    <citation type="submission" date="2011-03" db="EMBL/GenBank/DDBJ databases">
        <title>Draft genome sequence of Brevundimonas diminuta.</title>
        <authorList>
            <person name="Brown P.J.B."/>
            <person name="Buechlein A."/>
            <person name="Hemmerich C."/>
            <person name="Brun Y.V."/>
        </authorList>
    </citation>
    <scope>NUCLEOTIDE SEQUENCE [LARGE SCALE GENOMIC DNA]</scope>
    <source>
        <strain evidence="3">C19</strain>
    </source>
</reference>
<dbReference type="eggNOG" id="COG1396">
    <property type="taxonomic scope" value="Bacteria"/>
</dbReference>